<evidence type="ECO:0000313" key="2">
    <source>
        <dbReference type="EMBL" id="GME75791.1"/>
    </source>
</evidence>
<keyword evidence="1" id="KW-1133">Transmembrane helix</keyword>
<protein>
    <submittedName>
        <fullName evidence="2">Unnamed protein product</fullName>
    </submittedName>
</protein>
<comment type="caution">
    <text evidence="2">The sequence shown here is derived from an EMBL/GenBank/DDBJ whole genome shotgun (WGS) entry which is preliminary data.</text>
</comment>
<proteinExistence type="predicted"/>
<reference evidence="2" key="1">
    <citation type="submission" date="2023-04" db="EMBL/GenBank/DDBJ databases">
        <title>Candida boidinii NBRC 10035.</title>
        <authorList>
            <person name="Ichikawa N."/>
            <person name="Sato H."/>
            <person name="Tonouchi N."/>
        </authorList>
    </citation>
    <scope>NUCLEOTIDE SEQUENCE</scope>
    <source>
        <strain evidence="2">NBRC 10035</strain>
    </source>
</reference>
<accession>A0A9W6WJI4</accession>
<keyword evidence="1" id="KW-0812">Transmembrane</keyword>
<dbReference type="AlphaFoldDB" id="A0A9W6WJI4"/>
<dbReference type="EMBL" id="BSXN01002172">
    <property type="protein sequence ID" value="GME75791.1"/>
    <property type="molecule type" value="Genomic_DNA"/>
</dbReference>
<name>A0A9W6WJI4_CANBO</name>
<keyword evidence="1" id="KW-0472">Membrane</keyword>
<evidence type="ECO:0000256" key="1">
    <source>
        <dbReference type="SAM" id="Phobius"/>
    </source>
</evidence>
<sequence length="182" mass="20993">MSEEDIYDVDKEARMMMNVLGDDPDNHISTLGNNPNNIINTNSNNHISTLGNNEGVPPPPVNSLSYLDKVLFTLKDFEENDSGLKLFLAVLWLLLCIAFATFALVVGFFEWSHNKANSLVSFYWVFVASFHLFNVGPYCYKHRARIWNLFRFKRDDNNHRYTTAADNNRALETEIYDRDCTL</sequence>
<gene>
    <name evidence="2" type="ORF">Cboi02_000493000</name>
</gene>
<evidence type="ECO:0000313" key="3">
    <source>
        <dbReference type="Proteomes" id="UP001165120"/>
    </source>
</evidence>
<feature type="transmembrane region" description="Helical" evidence="1">
    <location>
        <begin position="121"/>
        <end position="140"/>
    </location>
</feature>
<keyword evidence="3" id="KW-1185">Reference proteome</keyword>
<organism evidence="2 3">
    <name type="scientific">Candida boidinii</name>
    <name type="common">Yeast</name>
    <dbReference type="NCBI Taxonomy" id="5477"/>
    <lineage>
        <taxon>Eukaryota</taxon>
        <taxon>Fungi</taxon>
        <taxon>Dikarya</taxon>
        <taxon>Ascomycota</taxon>
        <taxon>Saccharomycotina</taxon>
        <taxon>Pichiomycetes</taxon>
        <taxon>Pichiales</taxon>
        <taxon>Pichiaceae</taxon>
        <taxon>Ogataea</taxon>
        <taxon>Ogataea/Candida clade</taxon>
    </lineage>
</organism>
<feature type="transmembrane region" description="Helical" evidence="1">
    <location>
        <begin position="86"/>
        <end position="109"/>
    </location>
</feature>
<dbReference type="Proteomes" id="UP001165120">
    <property type="component" value="Unassembled WGS sequence"/>
</dbReference>